<evidence type="ECO:0000259" key="3">
    <source>
        <dbReference type="Pfam" id="PF01593"/>
    </source>
</evidence>
<dbReference type="Pfam" id="PF01593">
    <property type="entry name" value="Amino_oxidase"/>
    <property type="match status" value="1"/>
</dbReference>
<dbReference type="GO" id="GO:0050660">
    <property type="term" value="F:flavin adenine dinucleotide binding"/>
    <property type="evidence" value="ECO:0007669"/>
    <property type="project" value="TreeGrafter"/>
</dbReference>
<dbReference type="Gene3D" id="3.50.50.60">
    <property type="entry name" value="FAD/NAD(P)-binding domain"/>
    <property type="match status" value="1"/>
</dbReference>
<dbReference type="GO" id="GO:0006338">
    <property type="term" value="P:chromatin remodeling"/>
    <property type="evidence" value="ECO:0007669"/>
    <property type="project" value="TreeGrafter"/>
</dbReference>
<dbReference type="GO" id="GO:0016491">
    <property type="term" value="F:oxidoreductase activity"/>
    <property type="evidence" value="ECO:0007669"/>
    <property type="project" value="UniProtKB-KW"/>
</dbReference>
<dbReference type="AlphaFoldDB" id="A0AAU7NIB1"/>
<proteinExistence type="evidence at transcript level"/>
<keyword evidence="2" id="KW-0560">Oxidoreductase</keyword>
<dbReference type="GO" id="GO:0003682">
    <property type="term" value="F:chromatin binding"/>
    <property type="evidence" value="ECO:0007669"/>
    <property type="project" value="TreeGrafter"/>
</dbReference>
<sequence length="598" mass="64225">MRRYCECSILPDDPPVCLPCVVGGAGMSLPNRKGKWRAVGKSRSEEHLVWASQCGRVWSGGWRAAKSWSMRARLYTQHPLAYPTSQNPPPFPSSHIPTTSPIVTKEKQAEMAKAAATTTSAAAGNILDVLIIGAGWSGLSAALKLSQAGRKVAVLEARERIGGRAFTHTWSDKTDVNDTSRTVAVPGMSDYWCDFGCSWMHGYLEGSPLKQLTDKYSIPVTIPSARETVVVGEQGPLSNGLGHKLLGNLGSAQEAAKRVAHDENALPPDAGASLSDFLYSENSPLFAGLEEEAEKKAARDLARMLHIPLGIELEKTSLKWHGFEQGFAGTDAAPKGGFSAIINKLVDEITSLGTSIHTSQEVQSVRDDQSSIESSIVKIVTKQGQEYTARTALVTIPIAVLKKTAGSLFEPALPVRRVETIKRVSVGNLNKVLLHYDQPWWSGKTGTFVVLPSSRPASDSVQNDAEKKLWELYSSTTLIVSSLSGEGSEAAANGASNSLLVMVGAEAGKQLEVFERLDAGNALHAYLSARIGAAQGASKPKHVFYSRWAKQAFTGGATTSPVSTASGNSPLDFETLSRPLWNGRLGFAGEHTEINRKY</sequence>
<accession>A0AAU7NIB1</accession>
<reference evidence="4" key="1">
    <citation type="submission" date="2024-05" db="EMBL/GenBank/DDBJ databases">
        <authorList>
            <person name="Ahmad S."/>
            <person name="Qu Y."/>
            <person name="Leng Q."/>
            <person name="Li Y."/>
            <person name="Liang Y."/>
            <person name="Hou G."/>
        </authorList>
    </citation>
    <scope>NUCLEOTIDE SEQUENCE</scope>
</reference>
<evidence type="ECO:0000256" key="1">
    <source>
        <dbReference type="ARBA" id="ARBA00005995"/>
    </source>
</evidence>
<evidence type="ECO:0000256" key="2">
    <source>
        <dbReference type="ARBA" id="ARBA00023002"/>
    </source>
</evidence>
<gene>
    <name evidence="4" type="primary">Mao1</name>
</gene>
<dbReference type="Gene3D" id="3.90.660.10">
    <property type="match status" value="1"/>
</dbReference>
<dbReference type="SUPFAM" id="SSF54373">
    <property type="entry name" value="FAD-linked reductases, C-terminal domain"/>
    <property type="match status" value="1"/>
</dbReference>
<dbReference type="EMBL" id="PP855338">
    <property type="protein sequence ID" value="XBR32744.1"/>
    <property type="molecule type" value="mRNA"/>
</dbReference>
<dbReference type="PANTHER" id="PTHR10742:SF386">
    <property type="entry name" value="LYSINE-SPECIFIC HISTONE DEMETHYLASE 1A"/>
    <property type="match status" value="1"/>
</dbReference>
<dbReference type="PANTHER" id="PTHR10742">
    <property type="entry name" value="FLAVIN MONOAMINE OXIDASE"/>
    <property type="match status" value="1"/>
</dbReference>
<dbReference type="InterPro" id="IPR050281">
    <property type="entry name" value="Flavin_monoamine_oxidase"/>
</dbReference>
<name>A0AAU7NIB1_9BASI</name>
<dbReference type="InterPro" id="IPR002937">
    <property type="entry name" value="Amino_oxidase"/>
</dbReference>
<dbReference type="SUPFAM" id="SSF51905">
    <property type="entry name" value="FAD/NAD(P)-binding domain"/>
    <property type="match status" value="1"/>
</dbReference>
<feature type="domain" description="Amine oxidase" evidence="3">
    <location>
        <begin position="137"/>
        <end position="593"/>
    </location>
</feature>
<dbReference type="InterPro" id="IPR036188">
    <property type="entry name" value="FAD/NAD-bd_sf"/>
</dbReference>
<protein>
    <submittedName>
        <fullName evidence="4">Monoamine oxidase 1</fullName>
    </submittedName>
</protein>
<organism evidence="4">
    <name type="scientific">Ustilago esculenta</name>
    <dbReference type="NCBI Taxonomy" id="185366"/>
    <lineage>
        <taxon>Eukaryota</taxon>
        <taxon>Fungi</taxon>
        <taxon>Dikarya</taxon>
        <taxon>Basidiomycota</taxon>
        <taxon>Ustilaginomycotina</taxon>
        <taxon>Ustilaginomycetes</taxon>
        <taxon>Ustilaginales</taxon>
        <taxon>Ustilaginaceae</taxon>
        <taxon>Ustilago</taxon>
    </lineage>
</organism>
<evidence type="ECO:0000313" key="4">
    <source>
        <dbReference type="EMBL" id="XBR32744.1"/>
    </source>
</evidence>
<comment type="similarity">
    <text evidence="1">Belongs to the flavin monoamine oxidase family.</text>
</comment>